<organism evidence="1">
    <name type="scientific">Anguilla anguilla</name>
    <name type="common">European freshwater eel</name>
    <name type="synonym">Muraena anguilla</name>
    <dbReference type="NCBI Taxonomy" id="7936"/>
    <lineage>
        <taxon>Eukaryota</taxon>
        <taxon>Metazoa</taxon>
        <taxon>Chordata</taxon>
        <taxon>Craniata</taxon>
        <taxon>Vertebrata</taxon>
        <taxon>Euteleostomi</taxon>
        <taxon>Actinopterygii</taxon>
        <taxon>Neopterygii</taxon>
        <taxon>Teleostei</taxon>
        <taxon>Anguilliformes</taxon>
        <taxon>Anguillidae</taxon>
        <taxon>Anguilla</taxon>
    </lineage>
</organism>
<name>A0A0E9PDK7_ANGAN</name>
<dbReference type="EMBL" id="GBXM01106659">
    <property type="protein sequence ID" value="JAH01918.1"/>
    <property type="molecule type" value="Transcribed_RNA"/>
</dbReference>
<reference evidence="1" key="2">
    <citation type="journal article" date="2015" name="Fish Shellfish Immunol.">
        <title>Early steps in the European eel (Anguilla anguilla)-Vibrio vulnificus interaction in the gills: Role of the RtxA13 toxin.</title>
        <authorList>
            <person name="Callol A."/>
            <person name="Pajuelo D."/>
            <person name="Ebbesson L."/>
            <person name="Teles M."/>
            <person name="MacKenzie S."/>
            <person name="Amaro C."/>
        </authorList>
    </citation>
    <scope>NUCLEOTIDE SEQUENCE</scope>
</reference>
<accession>A0A0E9PDK7</accession>
<sequence>MGCSSHLRSK</sequence>
<proteinExistence type="predicted"/>
<reference evidence="1" key="1">
    <citation type="submission" date="2014-11" db="EMBL/GenBank/DDBJ databases">
        <authorList>
            <person name="Amaro Gonzalez C."/>
        </authorList>
    </citation>
    <scope>NUCLEOTIDE SEQUENCE</scope>
</reference>
<protein>
    <submittedName>
        <fullName evidence="1">Uncharacterized protein</fullName>
    </submittedName>
</protein>
<evidence type="ECO:0000313" key="1">
    <source>
        <dbReference type="EMBL" id="JAH01918.1"/>
    </source>
</evidence>